<gene>
    <name evidence="2" type="primary">CPXV046</name>
</gene>
<dbReference type="InterPro" id="IPR022819">
    <property type="entry name" value="Poxvirus_Bcl-2-like"/>
</dbReference>
<organismHost>
    <name type="scientific">Bos taurus</name>
    <name type="common">Bovine</name>
    <dbReference type="NCBI Taxonomy" id="9913"/>
</organismHost>
<proteinExistence type="predicted"/>
<dbReference type="Proteomes" id="UP000509403">
    <property type="component" value="Segment"/>
</dbReference>
<dbReference type="Proteomes" id="UP000272857">
    <property type="component" value="Segment"/>
</dbReference>
<organismHost>
    <name type="scientific">Felis catus</name>
    <name type="common">Cat</name>
    <name type="synonym">Felis silvestris catus</name>
    <dbReference type="NCBI Taxonomy" id="9685"/>
</organismHost>
<reference evidence="1" key="2">
    <citation type="submission" date="2020-05" db="EMBL/GenBank/DDBJ databases">
        <authorList>
            <consortium name="IVD NGS Lab"/>
        </authorList>
    </citation>
    <scope>NUCLEOTIDE SEQUENCE [LARGE SCALE GENOMIC DNA]</scope>
    <source>
        <strain evidence="1">GerMygEK 938/17</strain>
    </source>
</reference>
<organismHost>
    <name type="scientific">Mus musculus</name>
    <name type="common">Mouse</name>
    <dbReference type="NCBI Taxonomy" id="10090"/>
</organismHost>
<dbReference type="GO" id="GO:0052031">
    <property type="term" value="P:symbiont-mediated perturbation of host defense response"/>
    <property type="evidence" value="ECO:0007669"/>
    <property type="project" value="InterPro"/>
</dbReference>
<organismHost>
    <name type="scientific">Homo sapiens</name>
    <name type="common">Human</name>
    <dbReference type="NCBI Taxonomy" id="9606"/>
</organismHost>
<accession>A0A212Q382</accession>
<organismHost>
    <name type="scientific">Microtus agrestis</name>
    <name type="common">Short-tailed field vole</name>
    <dbReference type="NCBI Taxonomy" id="29092"/>
</organismHost>
<organismHost>
    <name type="scientific">Apodemus sylvaticus</name>
    <name type="common">European woodmouse</name>
    <dbReference type="NCBI Taxonomy" id="10129"/>
</organismHost>
<organismHost>
    <name type="scientific">Loxodonta africana</name>
    <name type="common">African elephant</name>
    <dbReference type="NCBI Taxonomy" id="9785"/>
</organismHost>
<reference evidence="2" key="1">
    <citation type="submission" date="2017-06" db="EMBL/GenBank/DDBJ databases">
        <authorList>
            <person name="Kim H.J."/>
            <person name="Triplett B.A."/>
        </authorList>
    </citation>
    <scope>NUCLEOTIDE SEQUENCE</scope>
    <source>
        <strain evidence="2">Ger 2010 MKY</strain>
    </source>
</reference>
<dbReference type="InterPro" id="IPR043018">
    <property type="entry name" value="Poxvirus_sf"/>
</dbReference>
<sequence length="181" mass="21152">MIILFLCFIDNCKNIQLNQYRGRDGTVFCEIVMATKSDYEDAVFYFVDDDEICSRDSIIDLIDEYITWRNHVIVFNKDITSCGRLYKELMKFDDVAIRYYGIDKINEIIEAMSEGDHYINLTEVHDQESLLATIGICAKITEHWGYKKISESRFQSLGNITDLMTDDNINILILFLEKKLN</sequence>
<protein>
    <submittedName>
        <fullName evidence="2">CPXV046 protein</fullName>
    </submittedName>
</protein>
<dbReference type="InterPro" id="IPR009174">
    <property type="entry name" value="Orthopox_K7"/>
</dbReference>
<dbReference type="EMBL" id="LT896721">
    <property type="protein sequence ID" value="SNB53801.1"/>
    <property type="molecule type" value="Genomic_DNA"/>
</dbReference>
<dbReference type="PIRSF" id="PIRSF003764">
    <property type="entry name" value="VAC_K7R"/>
    <property type="match status" value="1"/>
</dbReference>
<dbReference type="EMBL" id="LR812035">
    <property type="protein sequence ID" value="CAB5513995.1"/>
    <property type="molecule type" value="Genomic_DNA"/>
</dbReference>
<dbReference type="Gene3D" id="1.10.437.20">
    <property type="entry name" value="dsDNA poxvirus"/>
    <property type="match status" value="1"/>
</dbReference>
<organism evidence="2">
    <name type="scientific">Cowpox virus</name>
    <name type="common">CPV</name>
    <dbReference type="NCBI Taxonomy" id="10243"/>
    <lineage>
        <taxon>Viruses</taxon>
        <taxon>Varidnaviria</taxon>
        <taxon>Bamfordvirae</taxon>
        <taxon>Nucleocytoviricota</taxon>
        <taxon>Pokkesviricetes</taxon>
        <taxon>Chitovirales</taxon>
        <taxon>Poxviridae</taxon>
        <taxon>Chordopoxvirinae</taxon>
        <taxon>Orthopoxvirus</taxon>
        <taxon>Orthopoxvirus cowpox</taxon>
    </lineage>
</organism>
<evidence type="ECO:0000313" key="2">
    <source>
        <dbReference type="EMBL" id="SNB53801.1"/>
    </source>
</evidence>
<evidence type="ECO:0000313" key="1">
    <source>
        <dbReference type="EMBL" id="CAB5513995.1"/>
    </source>
</evidence>
<dbReference type="Pfam" id="PF06227">
    <property type="entry name" value="Poxv_Bcl-2-like"/>
    <property type="match status" value="1"/>
</dbReference>
<name>A0A212Q382_COWPX</name>
<organismHost>
    <name type="scientific">Myodes glareolus</name>
    <name type="common">Bank vole</name>
    <name type="synonym">Clethrionomys glareolus</name>
    <dbReference type="NCBI Taxonomy" id="447135"/>
</organismHost>